<proteinExistence type="predicted"/>
<name>A0A9Q0XN78_9SAUR</name>
<accession>A0A9Q0XN78</accession>
<reference evidence="1" key="1">
    <citation type="journal article" date="2023" name="DNA Res.">
        <title>Chromosome-level genome assembly of Phrynocephalus forsythii using third-generation DNA sequencing and Hi-C analysis.</title>
        <authorList>
            <person name="Qi Y."/>
            <person name="Zhao W."/>
            <person name="Zhao Y."/>
            <person name="Niu C."/>
            <person name="Cao S."/>
            <person name="Zhang Y."/>
        </authorList>
    </citation>
    <scope>NUCLEOTIDE SEQUENCE</scope>
    <source>
        <tissue evidence="1">Muscle</tissue>
    </source>
</reference>
<feature type="non-terminal residue" evidence="1">
    <location>
        <position position="1"/>
    </location>
</feature>
<evidence type="ECO:0000313" key="2">
    <source>
        <dbReference type="Proteomes" id="UP001142489"/>
    </source>
</evidence>
<sequence length="131" mass="14037">PKGREAIISKILSLGLSQDLLFTMNYDQAKVLIKQRVTNSERQLHLASSPAFIINDSCRDNIGGLPIRRGYVPVTPVVLSQQNRPAVDEADTVGKEGVGNGTILQKTPQKALSTGVVSVISDTGAPTVEKK</sequence>
<gene>
    <name evidence="1" type="ORF">JRQ81_019578</name>
</gene>
<protein>
    <submittedName>
        <fullName evidence="1">Uncharacterized protein</fullName>
    </submittedName>
</protein>
<evidence type="ECO:0000313" key="1">
    <source>
        <dbReference type="EMBL" id="KAJ7320067.1"/>
    </source>
</evidence>
<dbReference type="EMBL" id="JAPFRF010000010">
    <property type="protein sequence ID" value="KAJ7320067.1"/>
    <property type="molecule type" value="Genomic_DNA"/>
</dbReference>
<comment type="caution">
    <text evidence="1">The sequence shown here is derived from an EMBL/GenBank/DDBJ whole genome shotgun (WGS) entry which is preliminary data.</text>
</comment>
<dbReference type="Proteomes" id="UP001142489">
    <property type="component" value="Unassembled WGS sequence"/>
</dbReference>
<organism evidence="1 2">
    <name type="scientific">Phrynocephalus forsythii</name>
    <dbReference type="NCBI Taxonomy" id="171643"/>
    <lineage>
        <taxon>Eukaryota</taxon>
        <taxon>Metazoa</taxon>
        <taxon>Chordata</taxon>
        <taxon>Craniata</taxon>
        <taxon>Vertebrata</taxon>
        <taxon>Euteleostomi</taxon>
        <taxon>Lepidosauria</taxon>
        <taxon>Squamata</taxon>
        <taxon>Bifurcata</taxon>
        <taxon>Unidentata</taxon>
        <taxon>Episquamata</taxon>
        <taxon>Toxicofera</taxon>
        <taxon>Iguania</taxon>
        <taxon>Acrodonta</taxon>
        <taxon>Agamidae</taxon>
        <taxon>Agaminae</taxon>
        <taxon>Phrynocephalus</taxon>
    </lineage>
</organism>
<dbReference type="AlphaFoldDB" id="A0A9Q0XN78"/>
<keyword evidence="2" id="KW-1185">Reference proteome</keyword>